<dbReference type="InterPro" id="IPR027417">
    <property type="entry name" value="P-loop_NTPase"/>
</dbReference>
<feature type="region of interest" description="Disordered" evidence="1">
    <location>
        <begin position="1"/>
        <end position="33"/>
    </location>
</feature>
<dbReference type="PANTHER" id="PTHR12083:SF9">
    <property type="entry name" value="BIFUNCTIONAL POLYNUCLEOTIDE PHOSPHATASE_KINASE"/>
    <property type="match status" value="1"/>
</dbReference>
<dbReference type="SUPFAM" id="SSF52540">
    <property type="entry name" value="P-loop containing nucleoside triphosphate hydrolases"/>
    <property type="match status" value="1"/>
</dbReference>
<protein>
    <recommendedName>
        <fullName evidence="4">Kinase</fullName>
    </recommendedName>
</protein>
<accession>A0ABP6N4A0</accession>
<evidence type="ECO:0000256" key="1">
    <source>
        <dbReference type="SAM" id="MobiDB-lite"/>
    </source>
</evidence>
<comment type="caution">
    <text evidence="2">The sequence shown here is derived from an EMBL/GenBank/DDBJ whole genome shotgun (WGS) entry which is preliminary data.</text>
</comment>
<proteinExistence type="predicted"/>
<dbReference type="Gene3D" id="3.40.50.300">
    <property type="entry name" value="P-loop containing nucleotide triphosphate hydrolases"/>
    <property type="match status" value="1"/>
</dbReference>
<dbReference type="Proteomes" id="UP001500320">
    <property type="component" value="Unassembled WGS sequence"/>
</dbReference>
<sequence>MREFDEDRGPSAGDPCGTLGRVTDRREGPSGTVPRREVAILIGLQGSGKTSFYHRVLAATHAHVSKDHFPRARRRQERQLRLIRAALEEGRDVAVDNTNPSPQEWLPLIEVARGHGARVVGYWFPPDLAASLERNAARQGRARVPEVGLYATLKRLRRPRLADGFDELFTVGFDGRGGFTVRPLPERPP</sequence>
<dbReference type="PANTHER" id="PTHR12083">
    <property type="entry name" value="BIFUNCTIONAL POLYNUCLEOTIDE PHOSPHATASE/KINASE"/>
    <property type="match status" value="1"/>
</dbReference>
<name>A0ABP6N4A0_9ACTN</name>
<feature type="compositionally biased region" description="Basic and acidic residues" evidence="1">
    <location>
        <begin position="22"/>
        <end position="33"/>
    </location>
</feature>
<dbReference type="Pfam" id="PF13671">
    <property type="entry name" value="AAA_33"/>
    <property type="match status" value="1"/>
</dbReference>
<organism evidence="2 3">
    <name type="scientific">Planomonospora alba</name>
    <dbReference type="NCBI Taxonomy" id="161354"/>
    <lineage>
        <taxon>Bacteria</taxon>
        <taxon>Bacillati</taxon>
        <taxon>Actinomycetota</taxon>
        <taxon>Actinomycetes</taxon>
        <taxon>Streptosporangiales</taxon>
        <taxon>Streptosporangiaceae</taxon>
        <taxon>Planomonospora</taxon>
    </lineage>
</organism>
<dbReference type="EMBL" id="BAAAUT010000019">
    <property type="protein sequence ID" value="GAA3135509.1"/>
    <property type="molecule type" value="Genomic_DNA"/>
</dbReference>
<keyword evidence="3" id="KW-1185">Reference proteome</keyword>
<evidence type="ECO:0000313" key="3">
    <source>
        <dbReference type="Proteomes" id="UP001500320"/>
    </source>
</evidence>
<evidence type="ECO:0000313" key="2">
    <source>
        <dbReference type="EMBL" id="GAA3135509.1"/>
    </source>
</evidence>
<evidence type="ECO:0008006" key="4">
    <source>
        <dbReference type="Google" id="ProtNLM"/>
    </source>
</evidence>
<reference evidence="3" key="1">
    <citation type="journal article" date="2019" name="Int. J. Syst. Evol. Microbiol.">
        <title>The Global Catalogue of Microorganisms (GCM) 10K type strain sequencing project: providing services to taxonomists for standard genome sequencing and annotation.</title>
        <authorList>
            <consortium name="The Broad Institute Genomics Platform"/>
            <consortium name="The Broad Institute Genome Sequencing Center for Infectious Disease"/>
            <person name="Wu L."/>
            <person name="Ma J."/>
        </authorList>
    </citation>
    <scope>NUCLEOTIDE SEQUENCE [LARGE SCALE GENOMIC DNA]</scope>
    <source>
        <strain evidence="3">JCM 9373</strain>
    </source>
</reference>
<gene>
    <name evidence="2" type="ORF">GCM10010466_27920</name>
</gene>